<dbReference type="Proteomes" id="UP000821845">
    <property type="component" value="Chromosome 5"/>
</dbReference>
<dbReference type="EMBL" id="CM023485">
    <property type="protein sequence ID" value="KAH6930347.1"/>
    <property type="molecule type" value="Genomic_DNA"/>
</dbReference>
<accession>A0ACB7S594</accession>
<comment type="caution">
    <text evidence="1">The sequence shown here is derived from an EMBL/GenBank/DDBJ whole genome shotgun (WGS) entry which is preliminary data.</text>
</comment>
<gene>
    <name evidence="1" type="ORF">HPB50_012997</name>
</gene>
<protein>
    <submittedName>
        <fullName evidence="1">Uncharacterized protein</fullName>
    </submittedName>
</protein>
<reference evidence="1" key="1">
    <citation type="submission" date="2020-05" db="EMBL/GenBank/DDBJ databases">
        <title>Large-scale comparative analyses of tick genomes elucidate their genetic diversity and vector capacities.</title>
        <authorList>
            <person name="Jia N."/>
            <person name="Wang J."/>
            <person name="Shi W."/>
            <person name="Du L."/>
            <person name="Sun Y."/>
            <person name="Zhan W."/>
            <person name="Jiang J."/>
            <person name="Wang Q."/>
            <person name="Zhang B."/>
            <person name="Ji P."/>
            <person name="Sakyi L.B."/>
            <person name="Cui X."/>
            <person name="Yuan T."/>
            <person name="Jiang B."/>
            <person name="Yang W."/>
            <person name="Lam T.T.-Y."/>
            <person name="Chang Q."/>
            <person name="Ding S."/>
            <person name="Wang X."/>
            <person name="Zhu J."/>
            <person name="Ruan X."/>
            <person name="Zhao L."/>
            <person name="Wei J."/>
            <person name="Que T."/>
            <person name="Du C."/>
            <person name="Cheng J."/>
            <person name="Dai P."/>
            <person name="Han X."/>
            <person name="Huang E."/>
            <person name="Gao Y."/>
            <person name="Liu J."/>
            <person name="Shao H."/>
            <person name="Ye R."/>
            <person name="Li L."/>
            <person name="Wei W."/>
            <person name="Wang X."/>
            <person name="Wang C."/>
            <person name="Yang T."/>
            <person name="Huo Q."/>
            <person name="Li W."/>
            <person name="Guo W."/>
            <person name="Chen H."/>
            <person name="Zhou L."/>
            <person name="Ni X."/>
            <person name="Tian J."/>
            <person name="Zhou Y."/>
            <person name="Sheng Y."/>
            <person name="Liu T."/>
            <person name="Pan Y."/>
            <person name="Xia L."/>
            <person name="Li J."/>
            <person name="Zhao F."/>
            <person name="Cao W."/>
        </authorList>
    </citation>
    <scope>NUCLEOTIDE SEQUENCE</scope>
    <source>
        <strain evidence="1">Hyas-2018</strain>
    </source>
</reference>
<keyword evidence="2" id="KW-1185">Reference proteome</keyword>
<sequence length="166" mass="17703">MMSLVRRDTKLAFEKTKAETASVTADKDGVGYLHKEFVWVGRATAATECNATASPATGEVSVRTRKVPVVATAATMSTGADVVFVEERTLTRSDERASGDRHIHARTYGGQFVGRGRGVQRRIRGSRRRPGAPLTLMEMDGTGRAAVRAAARAPRGADSASTARVA</sequence>
<evidence type="ECO:0000313" key="1">
    <source>
        <dbReference type="EMBL" id="KAH6930347.1"/>
    </source>
</evidence>
<name>A0ACB7S594_HYAAI</name>
<evidence type="ECO:0000313" key="2">
    <source>
        <dbReference type="Proteomes" id="UP000821845"/>
    </source>
</evidence>
<proteinExistence type="predicted"/>
<organism evidence="1 2">
    <name type="scientific">Hyalomma asiaticum</name>
    <name type="common">Tick</name>
    <dbReference type="NCBI Taxonomy" id="266040"/>
    <lineage>
        <taxon>Eukaryota</taxon>
        <taxon>Metazoa</taxon>
        <taxon>Ecdysozoa</taxon>
        <taxon>Arthropoda</taxon>
        <taxon>Chelicerata</taxon>
        <taxon>Arachnida</taxon>
        <taxon>Acari</taxon>
        <taxon>Parasitiformes</taxon>
        <taxon>Ixodida</taxon>
        <taxon>Ixodoidea</taxon>
        <taxon>Ixodidae</taxon>
        <taxon>Hyalomminae</taxon>
        <taxon>Hyalomma</taxon>
    </lineage>
</organism>